<sequence>MKYSRTGKTGVPSHARALPGFDWQESRVSYLAVPGPYLFFYSSKLHRDI</sequence>
<keyword evidence="2" id="KW-1185">Reference proteome</keyword>
<organism evidence="1 2">
    <name type="scientific">Nitrosospira briensis</name>
    <dbReference type="NCBI Taxonomy" id="35799"/>
    <lineage>
        <taxon>Bacteria</taxon>
        <taxon>Pseudomonadati</taxon>
        <taxon>Pseudomonadota</taxon>
        <taxon>Betaproteobacteria</taxon>
        <taxon>Nitrosomonadales</taxon>
        <taxon>Nitrosomonadaceae</taxon>
        <taxon>Nitrosospira</taxon>
    </lineage>
</organism>
<proteinExistence type="predicted"/>
<dbReference type="AlphaFoldDB" id="A0A1I5AL76"/>
<protein>
    <submittedName>
        <fullName evidence="1">Uncharacterized protein</fullName>
    </submittedName>
</protein>
<dbReference type="EMBL" id="FOVJ01000002">
    <property type="protein sequence ID" value="SFN63110.1"/>
    <property type="molecule type" value="Genomic_DNA"/>
</dbReference>
<evidence type="ECO:0000313" key="1">
    <source>
        <dbReference type="EMBL" id="SFN63110.1"/>
    </source>
</evidence>
<accession>A0A1I5AL76</accession>
<dbReference type="Proteomes" id="UP000183107">
    <property type="component" value="Unassembled WGS sequence"/>
</dbReference>
<evidence type="ECO:0000313" key="2">
    <source>
        <dbReference type="Proteomes" id="UP000183107"/>
    </source>
</evidence>
<name>A0A1I5AL76_9PROT</name>
<gene>
    <name evidence="1" type="ORF">SAMN05216386_1437</name>
</gene>
<reference evidence="2" key="1">
    <citation type="submission" date="2016-10" db="EMBL/GenBank/DDBJ databases">
        <authorList>
            <person name="Varghese N."/>
        </authorList>
    </citation>
    <scope>NUCLEOTIDE SEQUENCE [LARGE SCALE GENOMIC DNA]</scope>
    <source>
        <strain evidence="2">Nsp8</strain>
    </source>
</reference>